<keyword evidence="1 5" id="KW-0597">Phosphoprotein</keyword>
<dbReference type="Pfam" id="PF00196">
    <property type="entry name" value="GerE"/>
    <property type="match status" value="1"/>
</dbReference>
<dbReference type="SMART" id="SM00448">
    <property type="entry name" value="REC"/>
    <property type="match status" value="1"/>
</dbReference>
<evidence type="ECO:0000313" key="9">
    <source>
        <dbReference type="Proteomes" id="UP001501470"/>
    </source>
</evidence>
<protein>
    <submittedName>
        <fullName evidence="8">Response regulator transcription factor</fullName>
    </submittedName>
</protein>
<dbReference type="SUPFAM" id="SSF52172">
    <property type="entry name" value="CheY-like"/>
    <property type="match status" value="1"/>
</dbReference>
<accession>A0ABN2ABU8</accession>
<name>A0ABN2ABU8_9ACTN</name>
<dbReference type="InterPro" id="IPR001789">
    <property type="entry name" value="Sig_transdc_resp-reg_receiver"/>
</dbReference>
<dbReference type="Proteomes" id="UP001501470">
    <property type="component" value="Unassembled WGS sequence"/>
</dbReference>
<reference evidence="8 9" key="1">
    <citation type="journal article" date="2019" name="Int. J. Syst. Evol. Microbiol.">
        <title>The Global Catalogue of Microorganisms (GCM) 10K type strain sequencing project: providing services to taxonomists for standard genome sequencing and annotation.</title>
        <authorList>
            <consortium name="The Broad Institute Genomics Platform"/>
            <consortium name="The Broad Institute Genome Sequencing Center for Infectious Disease"/>
            <person name="Wu L."/>
            <person name="Ma J."/>
        </authorList>
    </citation>
    <scope>NUCLEOTIDE SEQUENCE [LARGE SCALE GENOMIC DNA]</scope>
    <source>
        <strain evidence="8 9">JCM 15933</strain>
    </source>
</reference>
<feature type="domain" description="Response regulatory" evidence="7">
    <location>
        <begin position="4"/>
        <end position="127"/>
    </location>
</feature>
<dbReference type="PRINTS" id="PR00038">
    <property type="entry name" value="HTHLUXR"/>
</dbReference>
<evidence type="ECO:0000259" key="6">
    <source>
        <dbReference type="PROSITE" id="PS50043"/>
    </source>
</evidence>
<keyword evidence="4" id="KW-0804">Transcription</keyword>
<feature type="modified residue" description="4-aspartylphosphate" evidence="5">
    <location>
        <position position="55"/>
    </location>
</feature>
<evidence type="ECO:0000313" key="8">
    <source>
        <dbReference type="EMBL" id="GAA1515206.1"/>
    </source>
</evidence>
<gene>
    <name evidence="8" type="ORF">GCM10009827_032510</name>
</gene>
<dbReference type="InterPro" id="IPR039420">
    <property type="entry name" value="WalR-like"/>
</dbReference>
<dbReference type="PANTHER" id="PTHR43214:SF24">
    <property type="entry name" value="TRANSCRIPTIONAL REGULATORY PROTEIN NARL-RELATED"/>
    <property type="match status" value="1"/>
</dbReference>
<dbReference type="InterPro" id="IPR016032">
    <property type="entry name" value="Sig_transdc_resp-reg_C-effctor"/>
</dbReference>
<keyword evidence="3" id="KW-0238">DNA-binding</keyword>
<evidence type="ECO:0000256" key="4">
    <source>
        <dbReference type="ARBA" id="ARBA00023163"/>
    </source>
</evidence>
<dbReference type="RefSeq" id="WP_344502732.1">
    <property type="nucleotide sequence ID" value="NZ_BAAAQD010000005.1"/>
</dbReference>
<dbReference type="EMBL" id="BAAAQD010000005">
    <property type="protein sequence ID" value="GAA1515206.1"/>
    <property type="molecule type" value="Genomic_DNA"/>
</dbReference>
<dbReference type="InterPro" id="IPR000792">
    <property type="entry name" value="Tscrpt_reg_LuxR_C"/>
</dbReference>
<dbReference type="SUPFAM" id="SSF46894">
    <property type="entry name" value="C-terminal effector domain of the bipartite response regulators"/>
    <property type="match status" value="1"/>
</dbReference>
<dbReference type="Gene3D" id="3.40.50.2300">
    <property type="match status" value="1"/>
</dbReference>
<evidence type="ECO:0000256" key="3">
    <source>
        <dbReference type="ARBA" id="ARBA00023125"/>
    </source>
</evidence>
<dbReference type="CDD" id="cd06170">
    <property type="entry name" value="LuxR_C_like"/>
    <property type="match status" value="1"/>
</dbReference>
<evidence type="ECO:0000256" key="1">
    <source>
        <dbReference type="ARBA" id="ARBA00022553"/>
    </source>
</evidence>
<dbReference type="InterPro" id="IPR011006">
    <property type="entry name" value="CheY-like_superfamily"/>
</dbReference>
<dbReference type="PROSITE" id="PS50043">
    <property type="entry name" value="HTH_LUXR_2"/>
    <property type="match status" value="1"/>
</dbReference>
<dbReference type="PANTHER" id="PTHR43214">
    <property type="entry name" value="TWO-COMPONENT RESPONSE REGULATOR"/>
    <property type="match status" value="1"/>
</dbReference>
<organism evidence="8 9">
    <name type="scientific">Dactylosporangium maewongense</name>
    <dbReference type="NCBI Taxonomy" id="634393"/>
    <lineage>
        <taxon>Bacteria</taxon>
        <taxon>Bacillati</taxon>
        <taxon>Actinomycetota</taxon>
        <taxon>Actinomycetes</taxon>
        <taxon>Micromonosporales</taxon>
        <taxon>Micromonosporaceae</taxon>
        <taxon>Dactylosporangium</taxon>
    </lineage>
</organism>
<evidence type="ECO:0000259" key="7">
    <source>
        <dbReference type="PROSITE" id="PS50110"/>
    </source>
</evidence>
<dbReference type="CDD" id="cd17535">
    <property type="entry name" value="REC_NarL-like"/>
    <property type="match status" value="1"/>
</dbReference>
<dbReference type="PROSITE" id="PS50110">
    <property type="entry name" value="RESPONSE_REGULATORY"/>
    <property type="match status" value="1"/>
</dbReference>
<comment type="caution">
    <text evidence="8">The sequence shown here is derived from an EMBL/GenBank/DDBJ whole genome shotgun (WGS) entry which is preliminary data.</text>
</comment>
<dbReference type="InterPro" id="IPR058245">
    <property type="entry name" value="NreC/VraR/RcsB-like_REC"/>
</dbReference>
<proteinExistence type="predicted"/>
<dbReference type="Pfam" id="PF00072">
    <property type="entry name" value="Response_reg"/>
    <property type="match status" value="1"/>
</dbReference>
<sequence length="221" mass="23435">MSIRVVVADDSLLVREGVKALLSDQADLSVIGLAADHGELLSTVERLAPDVVVTDICMPPTNTDEGVRAAIALRGSHPAIGVVVLSQYDDPAHSTALLQDGVAGRAYLLKERLAQPGQLADAVRAVAGGGSVIDPRIVETMLTARARPAGSALRHLTARERQVLAEMATGANNSTIAERLFVTVRAVERHINSIFAKLGLVEEGETHRRVGAVLLYLADRD</sequence>
<keyword evidence="9" id="KW-1185">Reference proteome</keyword>
<evidence type="ECO:0000256" key="5">
    <source>
        <dbReference type="PROSITE-ProRule" id="PRU00169"/>
    </source>
</evidence>
<keyword evidence="2" id="KW-0805">Transcription regulation</keyword>
<dbReference type="SMART" id="SM00421">
    <property type="entry name" value="HTH_LUXR"/>
    <property type="match status" value="1"/>
</dbReference>
<feature type="domain" description="HTH luxR-type" evidence="6">
    <location>
        <begin position="149"/>
        <end position="220"/>
    </location>
</feature>
<evidence type="ECO:0000256" key="2">
    <source>
        <dbReference type="ARBA" id="ARBA00023015"/>
    </source>
</evidence>